<dbReference type="RefSeq" id="WP_065913324.1">
    <property type="nucleotide sequence ID" value="NZ_CP016793.1"/>
</dbReference>
<gene>
    <name evidence="3" type="ORF">BBK82_01230</name>
</gene>
<dbReference type="PROSITE" id="PS51257">
    <property type="entry name" value="PROKAR_LIPOPROTEIN"/>
    <property type="match status" value="1"/>
</dbReference>
<dbReference type="EMBL" id="CP016793">
    <property type="protein sequence ID" value="ANZ34905.1"/>
    <property type="molecule type" value="Genomic_DNA"/>
</dbReference>
<protein>
    <submittedName>
        <fullName evidence="3">Uncharacterized protein</fullName>
    </submittedName>
</protein>
<feature type="transmembrane region" description="Helical" evidence="2">
    <location>
        <begin position="56"/>
        <end position="73"/>
    </location>
</feature>
<proteinExistence type="predicted"/>
<evidence type="ECO:0000313" key="4">
    <source>
        <dbReference type="Proteomes" id="UP000093053"/>
    </source>
</evidence>
<feature type="transmembrane region" description="Helical" evidence="2">
    <location>
        <begin position="309"/>
        <end position="328"/>
    </location>
</feature>
<feature type="transmembrane region" description="Helical" evidence="2">
    <location>
        <begin position="104"/>
        <end position="125"/>
    </location>
</feature>
<dbReference type="AlphaFoldDB" id="A0A1B2HB00"/>
<feature type="transmembrane region" description="Helical" evidence="2">
    <location>
        <begin position="282"/>
        <end position="303"/>
    </location>
</feature>
<organism evidence="3 4">
    <name type="scientific">Lentzea guizhouensis</name>
    <dbReference type="NCBI Taxonomy" id="1586287"/>
    <lineage>
        <taxon>Bacteria</taxon>
        <taxon>Bacillati</taxon>
        <taxon>Actinomycetota</taxon>
        <taxon>Actinomycetes</taxon>
        <taxon>Pseudonocardiales</taxon>
        <taxon>Pseudonocardiaceae</taxon>
        <taxon>Lentzea</taxon>
    </lineage>
</organism>
<evidence type="ECO:0000256" key="2">
    <source>
        <dbReference type="SAM" id="Phobius"/>
    </source>
</evidence>
<feature type="compositionally biased region" description="Polar residues" evidence="1">
    <location>
        <begin position="359"/>
        <end position="372"/>
    </location>
</feature>
<keyword evidence="2" id="KW-0472">Membrane</keyword>
<name>A0A1B2HB00_9PSEU</name>
<evidence type="ECO:0000256" key="1">
    <source>
        <dbReference type="SAM" id="MobiDB-lite"/>
    </source>
</evidence>
<dbReference type="STRING" id="1586287.BBK82_01230"/>
<keyword evidence="2" id="KW-0812">Transmembrane</keyword>
<keyword evidence="2" id="KW-1133">Transmembrane helix</keyword>
<keyword evidence="4" id="KW-1185">Reference proteome</keyword>
<feature type="transmembrane region" description="Helical" evidence="2">
    <location>
        <begin position="80"/>
        <end position="98"/>
    </location>
</feature>
<dbReference type="KEGG" id="led:BBK82_01230"/>
<sequence>MLTFLRYLVAVPLLVASCAGVPVGCQLLSVYTLRRWRDTPFDVRAELTERLTEYDGFWPIPLALLLFLVLWRTTTVWPRIALVPSGFIAVGGLITAGFNELVSTAASLAAPLVAWTLAWLAARVVSWPVTADVRRSPVEVPVRLRGGGRLRVQSRRLLLDKLPAPVHAAATVNRVAIRFDRITHVEVGAVHTPAVWRFGNTSELTIAPGPVLRVIGGGQEWLLPVDDAEGLHRLVTERADRRAKPDPRPALDSNRWTTAKPMWNLKGDPAQRNTQKAQSGHHWLLVMSALTTAMALFAVYRIFTDSWGYLFGVLLFGGIGCGTVSAWWSSVTNQKLAEENPRSPLADDPDPRHLPVTGWSGTSVVLGQTSDM</sequence>
<dbReference type="OrthoDB" id="3676044at2"/>
<accession>A0A1B2HB00</accession>
<evidence type="ECO:0000313" key="3">
    <source>
        <dbReference type="EMBL" id="ANZ34905.1"/>
    </source>
</evidence>
<dbReference type="Proteomes" id="UP000093053">
    <property type="component" value="Chromosome"/>
</dbReference>
<reference evidence="3 4" key="1">
    <citation type="submission" date="2016-07" db="EMBL/GenBank/DDBJ databases">
        <title>Complete genome sequence of the Lentzea guizhouensis DHS C013.</title>
        <authorList>
            <person name="Cao C."/>
        </authorList>
    </citation>
    <scope>NUCLEOTIDE SEQUENCE [LARGE SCALE GENOMIC DNA]</scope>
    <source>
        <strain evidence="3 4">DHS C013</strain>
    </source>
</reference>
<feature type="region of interest" description="Disordered" evidence="1">
    <location>
        <begin position="339"/>
        <end position="372"/>
    </location>
</feature>